<evidence type="ECO:0000313" key="4">
    <source>
        <dbReference type="Proteomes" id="UP001321749"/>
    </source>
</evidence>
<keyword evidence="2" id="KW-0472">Membrane</keyword>
<accession>A0AAV9HEN6</accession>
<proteinExistence type="predicted"/>
<dbReference type="Proteomes" id="UP001321749">
    <property type="component" value="Unassembled WGS sequence"/>
</dbReference>
<feature type="transmembrane region" description="Helical" evidence="2">
    <location>
        <begin position="85"/>
        <end position="111"/>
    </location>
</feature>
<keyword evidence="4" id="KW-1185">Reference proteome</keyword>
<evidence type="ECO:0000313" key="3">
    <source>
        <dbReference type="EMBL" id="KAK4458023.1"/>
    </source>
</evidence>
<feature type="transmembrane region" description="Helical" evidence="2">
    <location>
        <begin position="185"/>
        <end position="213"/>
    </location>
</feature>
<dbReference type="AlphaFoldDB" id="A0AAV9HEN6"/>
<reference evidence="3" key="2">
    <citation type="submission" date="2023-06" db="EMBL/GenBank/DDBJ databases">
        <authorList>
            <consortium name="Lawrence Berkeley National Laboratory"/>
            <person name="Mondo S.J."/>
            <person name="Hensen N."/>
            <person name="Bonometti L."/>
            <person name="Westerberg I."/>
            <person name="Brannstrom I.O."/>
            <person name="Guillou S."/>
            <person name="Cros-Aarteil S."/>
            <person name="Calhoun S."/>
            <person name="Haridas S."/>
            <person name="Kuo A."/>
            <person name="Pangilinan J."/>
            <person name="Riley R."/>
            <person name="Labutti K."/>
            <person name="Andreopoulos B."/>
            <person name="Lipzen A."/>
            <person name="Chen C."/>
            <person name="Yanf M."/>
            <person name="Daum C."/>
            <person name="Ng V."/>
            <person name="Clum A."/>
            <person name="Steindorff A."/>
            <person name="Ohm R."/>
            <person name="Martin F."/>
            <person name="Silar P."/>
            <person name="Natvig D."/>
            <person name="Lalanne C."/>
            <person name="Gautier V."/>
            <person name="Ament-Velasquez S.L."/>
            <person name="Kruys A."/>
            <person name="Hutchinson M.I."/>
            <person name="Powell A.J."/>
            <person name="Barry K."/>
            <person name="Miller A.N."/>
            <person name="Grigoriev I.V."/>
            <person name="Debuchy R."/>
            <person name="Gladieux P."/>
            <person name="Thoren M.H."/>
            <person name="Johannesson H."/>
        </authorList>
    </citation>
    <scope>NUCLEOTIDE SEQUENCE</scope>
    <source>
        <strain evidence="3">PSN324</strain>
    </source>
</reference>
<evidence type="ECO:0000256" key="1">
    <source>
        <dbReference type="SAM" id="MobiDB-lite"/>
    </source>
</evidence>
<feature type="transmembrane region" description="Helical" evidence="2">
    <location>
        <begin position="153"/>
        <end position="173"/>
    </location>
</feature>
<evidence type="ECO:0000256" key="2">
    <source>
        <dbReference type="SAM" id="Phobius"/>
    </source>
</evidence>
<keyword evidence="2" id="KW-1133">Transmembrane helix</keyword>
<feature type="region of interest" description="Disordered" evidence="1">
    <location>
        <begin position="233"/>
        <end position="252"/>
    </location>
</feature>
<dbReference type="EMBL" id="MU865086">
    <property type="protein sequence ID" value="KAK4458023.1"/>
    <property type="molecule type" value="Genomic_DNA"/>
</dbReference>
<keyword evidence="2" id="KW-0812">Transmembrane</keyword>
<protein>
    <submittedName>
        <fullName evidence="3">Uncharacterized protein</fullName>
    </submittedName>
</protein>
<comment type="caution">
    <text evidence="3">The sequence shown here is derived from an EMBL/GenBank/DDBJ whole genome shotgun (WGS) entry which is preliminary data.</text>
</comment>
<name>A0AAV9HEN6_9PEZI</name>
<sequence>MATPPVTSTPSKQPGHGLTPAMVCRPLSPPDIASLDGDEDDGVRRRWKCSISLIPILRTIIAIISLANTIVWIDRGSLYYRDRALIFLVVWLFFILFWNTGLLLGTFWSVLGRTRIPGCPIIICQVGDWGFVLNSDEESGFSSVPQKKKKTPLAWLVDLPFGIVTIVVSAIGYHSSPWYIQQWRVAGHAMSITVGVLQIVVAFFSLLSFYGAIVFEGGVLMKKPATAYQRIRLPDDDDNNNDSRAAGISIHA</sequence>
<gene>
    <name evidence="3" type="ORF">QBC42DRAFT_255763</name>
</gene>
<reference evidence="3" key="1">
    <citation type="journal article" date="2023" name="Mol. Phylogenet. Evol.">
        <title>Genome-scale phylogeny and comparative genomics of the fungal order Sordariales.</title>
        <authorList>
            <person name="Hensen N."/>
            <person name="Bonometti L."/>
            <person name="Westerberg I."/>
            <person name="Brannstrom I.O."/>
            <person name="Guillou S."/>
            <person name="Cros-Aarteil S."/>
            <person name="Calhoun S."/>
            <person name="Haridas S."/>
            <person name="Kuo A."/>
            <person name="Mondo S."/>
            <person name="Pangilinan J."/>
            <person name="Riley R."/>
            <person name="LaButti K."/>
            <person name="Andreopoulos B."/>
            <person name="Lipzen A."/>
            <person name="Chen C."/>
            <person name="Yan M."/>
            <person name="Daum C."/>
            <person name="Ng V."/>
            <person name="Clum A."/>
            <person name="Steindorff A."/>
            <person name="Ohm R.A."/>
            <person name="Martin F."/>
            <person name="Silar P."/>
            <person name="Natvig D.O."/>
            <person name="Lalanne C."/>
            <person name="Gautier V."/>
            <person name="Ament-Velasquez S.L."/>
            <person name="Kruys A."/>
            <person name="Hutchinson M.I."/>
            <person name="Powell A.J."/>
            <person name="Barry K."/>
            <person name="Miller A.N."/>
            <person name="Grigoriev I.V."/>
            <person name="Debuchy R."/>
            <person name="Gladieux P."/>
            <person name="Hiltunen Thoren M."/>
            <person name="Johannesson H."/>
        </authorList>
    </citation>
    <scope>NUCLEOTIDE SEQUENCE</scope>
    <source>
        <strain evidence="3">PSN324</strain>
    </source>
</reference>
<feature type="transmembrane region" description="Helical" evidence="2">
    <location>
        <begin position="53"/>
        <end position="73"/>
    </location>
</feature>
<organism evidence="3 4">
    <name type="scientific">Cladorrhinum samala</name>
    <dbReference type="NCBI Taxonomy" id="585594"/>
    <lineage>
        <taxon>Eukaryota</taxon>
        <taxon>Fungi</taxon>
        <taxon>Dikarya</taxon>
        <taxon>Ascomycota</taxon>
        <taxon>Pezizomycotina</taxon>
        <taxon>Sordariomycetes</taxon>
        <taxon>Sordariomycetidae</taxon>
        <taxon>Sordariales</taxon>
        <taxon>Podosporaceae</taxon>
        <taxon>Cladorrhinum</taxon>
    </lineage>
</organism>